<dbReference type="OrthoDB" id="10250354at2759"/>
<feature type="region of interest" description="Disordered" evidence="2">
    <location>
        <begin position="84"/>
        <end position="493"/>
    </location>
</feature>
<dbReference type="FunFam" id="1.10.287.110:FF:000073">
    <property type="entry name" value="DnaJ domain protein"/>
    <property type="match status" value="1"/>
</dbReference>
<gene>
    <name evidence="4" type="ORF">ASPCAL02461</name>
</gene>
<evidence type="ECO:0000259" key="3">
    <source>
        <dbReference type="PROSITE" id="PS50076"/>
    </source>
</evidence>
<dbReference type="Proteomes" id="UP000054771">
    <property type="component" value="Unassembled WGS sequence"/>
</dbReference>
<dbReference type="GO" id="GO:0042026">
    <property type="term" value="P:protein refolding"/>
    <property type="evidence" value="ECO:0007669"/>
    <property type="project" value="TreeGrafter"/>
</dbReference>
<name>A0A0U5CMN6_ASPCI</name>
<evidence type="ECO:0000256" key="1">
    <source>
        <dbReference type="ARBA" id="ARBA00023186"/>
    </source>
</evidence>
<feature type="compositionally biased region" description="Basic and acidic residues" evidence="2">
    <location>
        <begin position="137"/>
        <end position="155"/>
    </location>
</feature>
<keyword evidence="5" id="KW-1185">Reference proteome</keyword>
<dbReference type="InterPro" id="IPR018253">
    <property type="entry name" value="DnaJ_domain_CS"/>
</dbReference>
<dbReference type="PROSITE" id="PS50076">
    <property type="entry name" value="DNAJ_2"/>
    <property type="match status" value="1"/>
</dbReference>
<dbReference type="OMA" id="PPDIDPY"/>
<dbReference type="CDD" id="cd06257">
    <property type="entry name" value="DnaJ"/>
    <property type="match status" value="1"/>
</dbReference>
<proteinExistence type="predicted"/>
<evidence type="ECO:0000256" key="2">
    <source>
        <dbReference type="SAM" id="MobiDB-lite"/>
    </source>
</evidence>
<feature type="region of interest" description="Disordered" evidence="2">
    <location>
        <begin position="522"/>
        <end position="541"/>
    </location>
</feature>
<feature type="domain" description="J" evidence="3">
    <location>
        <begin position="8"/>
        <end position="76"/>
    </location>
</feature>
<evidence type="ECO:0000313" key="4">
    <source>
        <dbReference type="EMBL" id="CEN60020.1"/>
    </source>
</evidence>
<feature type="compositionally biased region" description="Basic and acidic residues" evidence="2">
    <location>
        <begin position="328"/>
        <end position="341"/>
    </location>
</feature>
<feature type="compositionally biased region" description="Basic and acidic residues" evidence="2">
    <location>
        <begin position="482"/>
        <end position="493"/>
    </location>
</feature>
<dbReference type="PROSITE" id="PS00636">
    <property type="entry name" value="DNAJ_1"/>
    <property type="match status" value="1"/>
</dbReference>
<feature type="compositionally biased region" description="Basic and acidic residues" evidence="2">
    <location>
        <begin position="278"/>
        <end position="288"/>
    </location>
</feature>
<feature type="compositionally biased region" description="Basic and acidic residues" evidence="2">
    <location>
        <begin position="378"/>
        <end position="388"/>
    </location>
</feature>
<feature type="compositionally biased region" description="Low complexity" evidence="2">
    <location>
        <begin position="436"/>
        <end position="448"/>
    </location>
</feature>
<accession>A0A0U5CMN6</accession>
<evidence type="ECO:0000313" key="5">
    <source>
        <dbReference type="Proteomes" id="UP000054771"/>
    </source>
</evidence>
<dbReference type="Gene3D" id="1.10.287.110">
    <property type="entry name" value="DnaJ domain"/>
    <property type="match status" value="1"/>
</dbReference>
<dbReference type="STRING" id="454130.A0A0U5CMN6"/>
<organism evidence="4 5">
    <name type="scientific">Aspergillus calidoustus</name>
    <dbReference type="NCBI Taxonomy" id="454130"/>
    <lineage>
        <taxon>Eukaryota</taxon>
        <taxon>Fungi</taxon>
        <taxon>Dikarya</taxon>
        <taxon>Ascomycota</taxon>
        <taxon>Pezizomycotina</taxon>
        <taxon>Eurotiomycetes</taxon>
        <taxon>Eurotiomycetidae</taxon>
        <taxon>Eurotiales</taxon>
        <taxon>Aspergillaceae</taxon>
        <taxon>Aspergillus</taxon>
        <taxon>Aspergillus subgen. Nidulantes</taxon>
    </lineage>
</organism>
<dbReference type="PRINTS" id="PR00625">
    <property type="entry name" value="JDOMAIN"/>
</dbReference>
<dbReference type="Pfam" id="PF00226">
    <property type="entry name" value="DnaJ"/>
    <property type="match status" value="1"/>
</dbReference>
<dbReference type="GO" id="GO:0051082">
    <property type="term" value="F:unfolded protein binding"/>
    <property type="evidence" value="ECO:0007669"/>
    <property type="project" value="TreeGrafter"/>
</dbReference>
<sequence>MTSQSDFDPYETLGVAKDATLADIKSSHRKLALKCHPDKIKDESLRSQAQDQFQKVQQAYELLSDDKAREKYDNKVKLAELKREMMARGAYSKSATPREYRDGRYYEERAPADARSSTEAFFEDEGRYTASPRPTSRKHDDYGARPRSRATEEKKRSSRGVPSSSTRAAREARESTRASRADQDRIRTKERRRQAYDKFYADNSDSYDSDDSVGPDRTYYVPLKMPSSARHRDSKARPTESSRRSEARRRDLSEDEFSDERDHKHDNLYSTAQSYIRRSKETVTEDRRHRSSRSPLRYDSEEPEVSSRHSRPKRSSRDTVRPSSSRHGSREHLGPRVHEKVPSMPTHGTYPGAKAPSSPRPSHPPSRSSTNVRSSSRSNREGSRRPETAHIYPDAPSRTTKLRAEKPDSGYASSSTPEATEASPKSSRHKPIILDPSVPHSPHSAHSAQPPPLRHSKTYSPPRQERRTPVRSYTYQPSTRQLFREVSSKDSHLKEELRHAREIREVREPKVPVEYIRAPHSASYRDDYSQHMRRRESASAF</sequence>
<dbReference type="PANTHER" id="PTHR43096:SF52">
    <property type="entry name" value="DNAJ HOMOLOG 1, MITOCHONDRIAL-RELATED"/>
    <property type="match status" value="1"/>
</dbReference>
<protein>
    <recommendedName>
        <fullName evidence="3">J domain-containing protein</fullName>
    </recommendedName>
</protein>
<dbReference type="EMBL" id="CDMC01000002">
    <property type="protein sequence ID" value="CEN60020.1"/>
    <property type="molecule type" value="Genomic_DNA"/>
</dbReference>
<keyword evidence="1" id="KW-0143">Chaperone</keyword>
<feature type="compositionally biased region" description="Low complexity" evidence="2">
    <location>
        <begin position="412"/>
        <end position="424"/>
    </location>
</feature>
<dbReference type="PANTHER" id="PTHR43096">
    <property type="entry name" value="DNAJ HOMOLOG 1, MITOCHONDRIAL-RELATED"/>
    <property type="match status" value="1"/>
</dbReference>
<dbReference type="AlphaFoldDB" id="A0A0U5CMN6"/>
<reference evidence="5" key="1">
    <citation type="journal article" date="2016" name="Genome Announc.">
        <title>Draft genome sequences of fungus Aspergillus calidoustus.</title>
        <authorList>
            <person name="Horn F."/>
            <person name="Linde J."/>
            <person name="Mattern D.J."/>
            <person name="Walther G."/>
            <person name="Guthke R."/>
            <person name="Scherlach K."/>
            <person name="Martin K."/>
            <person name="Brakhage A.A."/>
            <person name="Petzke L."/>
            <person name="Valiante V."/>
        </authorList>
    </citation>
    <scope>NUCLEOTIDE SEQUENCE [LARGE SCALE GENOMIC DNA]</scope>
    <source>
        <strain evidence="5">SF006504</strain>
    </source>
</reference>
<feature type="compositionally biased region" description="Basic and acidic residues" evidence="2">
    <location>
        <begin position="96"/>
        <end position="112"/>
    </location>
</feature>
<feature type="compositionally biased region" description="Low complexity" evidence="2">
    <location>
        <begin position="365"/>
        <end position="377"/>
    </location>
</feature>
<dbReference type="GO" id="GO:0005737">
    <property type="term" value="C:cytoplasm"/>
    <property type="evidence" value="ECO:0007669"/>
    <property type="project" value="TreeGrafter"/>
</dbReference>
<feature type="compositionally biased region" description="Basic and acidic residues" evidence="2">
    <location>
        <begin position="235"/>
        <end position="252"/>
    </location>
</feature>
<dbReference type="SMART" id="SM00271">
    <property type="entry name" value="DnaJ"/>
    <property type="match status" value="1"/>
</dbReference>
<feature type="compositionally biased region" description="Basic and acidic residues" evidence="2">
    <location>
        <begin position="168"/>
        <end position="200"/>
    </location>
</feature>
<dbReference type="InterPro" id="IPR001623">
    <property type="entry name" value="DnaJ_domain"/>
</dbReference>
<dbReference type="InterPro" id="IPR036869">
    <property type="entry name" value="J_dom_sf"/>
</dbReference>
<feature type="compositionally biased region" description="Polar residues" evidence="2">
    <location>
        <begin position="471"/>
        <end position="481"/>
    </location>
</feature>
<dbReference type="SUPFAM" id="SSF46565">
    <property type="entry name" value="Chaperone J-domain"/>
    <property type="match status" value="1"/>
</dbReference>